<protein>
    <submittedName>
        <fullName evidence="1">Uncharacterized protein</fullName>
    </submittedName>
</protein>
<name>A0A6G1L7W0_9PEZI</name>
<dbReference type="AlphaFoldDB" id="A0A6G1L7W0"/>
<dbReference type="EMBL" id="ML995839">
    <property type="protein sequence ID" value="KAF2768957.1"/>
    <property type="molecule type" value="Genomic_DNA"/>
</dbReference>
<evidence type="ECO:0000313" key="2">
    <source>
        <dbReference type="Proteomes" id="UP000799436"/>
    </source>
</evidence>
<dbReference type="Proteomes" id="UP000799436">
    <property type="component" value="Unassembled WGS sequence"/>
</dbReference>
<sequence>MLNSREAEHQLLRKIESALATRSQAADKASRCAAVPHTGLFRDSGIVGQGGDPEWRQSRISEIVNLDGSSNRVLAL</sequence>
<accession>A0A6G1L7W0</accession>
<reference evidence="1" key="1">
    <citation type="journal article" date="2020" name="Stud. Mycol.">
        <title>101 Dothideomycetes genomes: a test case for predicting lifestyles and emergence of pathogens.</title>
        <authorList>
            <person name="Haridas S."/>
            <person name="Albert R."/>
            <person name="Binder M."/>
            <person name="Bloem J."/>
            <person name="Labutti K."/>
            <person name="Salamov A."/>
            <person name="Andreopoulos B."/>
            <person name="Baker S."/>
            <person name="Barry K."/>
            <person name="Bills G."/>
            <person name="Bluhm B."/>
            <person name="Cannon C."/>
            <person name="Castanera R."/>
            <person name="Culley D."/>
            <person name="Daum C."/>
            <person name="Ezra D."/>
            <person name="Gonzalez J."/>
            <person name="Henrissat B."/>
            <person name="Kuo A."/>
            <person name="Liang C."/>
            <person name="Lipzen A."/>
            <person name="Lutzoni F."/>
            <person name="Magnuson J."/>
            <person name="Mondo S."/>
            <person name="Nolan M."/>
            <person name="Ohm R."/>
            <person name="Pangilinan J."/>
            <person name="Park H.-J."/>
            <person name="Ramirez L."/>
            <person name="Alfaro M."/>
            <person name="Sun H."/>
            <person name="Tritt A."/>
            <person name="Yoshinaga Y."/>
            <person name="Zwiers L.-H."/>
            <person name="Turgeon B."/>
            <person name="Goodwin S."/>
            <person name="Spatafora J."/>
            <person name="Crous P."/>
            <person name="Grigoriev I."/>
        </authorList>
    </citation>
    <scope>NUCLEOTIDE SEQUENCE</scope>
    <source>
        <strain evidence="1">CBS 116005</strain>
    </source>
</reference>
<organism evidence="1 2">
    <name type="scientific">Teratosphaeria nubilosa</name>
    <dbReference type="NCBI Taxonomy" id="161662"/>
    <lineage>
        <taxon>Eukaryota</taxon>
        <taxon>Fungi</taxon>
        <taxon>Dikarya</taxon>
        <taxon>Ascomycota</taxon>
        <taxon>Pezizomycotina</taxon>
        <taxon>Dothideomycetes</taxon>
        <taxon>Dothideomycetidae</taxon>
        <taxon>Mycosphaerellales</taxon>
        <taxon>Teratosphaeriaceae</taxon>
        <taxon>Teratosphaeria</taxon>
    </lineage>
</organism>
<keyword evidence="2" id="KW-1185">Reference proteome</keyword>
<gene>
    <name evidence="1" type="ORF">EJ03DRAFT_111403</name>
</gene>
<proteinExistence type="predicted"/>
<evidence type="ECO:0000313" key="1">
    <source>
        <dbReference type="EMBL" id="KAF2768957.1"/>
    </source>
</evidence>